<comment type="caution">
    <text evidence="2">The sequence shown here is derived from an EMBL/GenBank/DDBJ whole genome shotgun (WGS) entry which is preliminary data.</text>
</comment>
<sequence>MYKLELNKKGKIINCVDDWYSVAPPKNPSLHWKDGRSAKELAKYMTSIKGYMPKEIEDILVKLGCNTNIIFYGEPEAVTSLEGRGGGRHHDLLLVQENEVVVGVEAKSDEDFGKFVCKELFGNKDYKELFDSISENKFTRVNSLYNDIYGYDLYKNMELRYQLLTATDGILKEARKANTSKAVLLVLTLKKEGCYTEKKVEANLKDLKNFVDSLGTPLKDGQYNLPGYPDIDFYVEYVEVEV</sequence>
<dbReference type="RefSeq" id="WP_226914151.1">
    <property type="nucleotide sequence ID" value="NZ_BAABXU010000001.1"/>
</dbReference>
<dbReference type="Proteomes" id="UP001299409">
    <property type="component" value="Unassembled WGS sequence"/>
</dbReference>
<proteinExistence type="predicted"/>
<protein>
    <recommendedName>
        <fullName evidence="1">DUF6946 domain-containing protein</fullName>
    </recommendedName>
</protein>
<keyword evidence="3" id="KW-1185">Reference proteome</keyword>
<evidence type="ECO:0000313" key="2">
    <source>
        <dbReference type="EMBL" id="MCB5445106.1"/>
    </source>
</evidence>
<accession>A0ABS8CUF9</accession>
<reference evidence="2 3" key="1">
    <citation type="submission" date="2021-10" db="EMBL/GenBank/DDBJ databases">
        <title>Collection of gut derived symbiotic bacterial strains cultured from healthy donors.</title>
        <authorList>
            <person name="Lin H."/>
            <person name="Littmann E."/>
            <person name="Claire K."/>
            <person name="Pamer E."/>
        </authorList>
    </citation>
    <scope>NUCLEOTIDE SEQUENCE [LARGE SCALE GENOMIC DNA]</scope>
    <source>
        <strain evidence="2 3">MSK.17.68</strain>
    </source>
</reference>
<dbReference type="EMBL" id="JAJBMB010000002">
    <property type="protein sequence ID" value="MCB5445106.1"/>
    <property type="molecule type" value="Genomic_DNA"/>
</dbReference>
<evidence type="ECO:0000259" key="1">
    <source>
        <dbReference type="Pfam" id="PF22187"/>
    </source>
</evidence>
<evidence type="ECO:0000313" key="3">
    <source>
        <dbReference type="Proteomes" id="UP001299409"/>
    </source>
</evidence>
<name>A0ABS8CUF9_9FIRM</name>
<dbReference type="Pfam" id="PF22187">
    <property type="entry name" value="DUF6946"/>
    <property type="match status" value="1"/>
</dbReference>
<organism evidence="2 3">
    <name type="scientific">Intestinibacter bartlettii</name>
    <dbReference type="NCBI Taxonomy" id="261299"/>
    <lineage>
        <taxon>Bacteria</taxon>
        <taxon>Bacillati</taxon>
        <taxon>Bacillota</taxon>
        <taxon>Clostridia</taxon>
        <taxon>Peptostreptococcales</taxon>
        <taxon>Peptostreptococcaceae</taxon>
        <taxon>Intestinibacter</taxon>
    </lineage>
</organism>
<gene>
    <name evidence="2" type="ORF">LIP50_02700</name>
</gene>
<dbReference type="InterPro" id="IPR054024">
    <property type="entry name" value="DUF6946"/>
</dbReference>
<feature type="domain" description="DUF6946" evidence="1">
    <location>
        <begin position="16"/>
        <end position="227"/>
    </location>
</feature>